<feature type="transmembrane region" description="Helical" evidence="8">
    <location>
        <begin position="202"/>
        <end position="218"/>
    </location>
</feature>
<evidence type="ECO:0000313" key="10">
    <source>
        <dbReference type="Proteomes" id="UP001528823"/>
    </source>
</evidence>
<dbReference type="PANTHER" id="PTHR34979">
    <property type="entry name" value="INNER MEMBRANE PROTEIN YGAZ"/>
    <property type="match status" value="1"/>
</dbReference>
<evidence type="ECO:0000256" key="5">
    <source>
        <dbReference type="ARBA" id="ARBA00022692"/>
    </source>
</evidence>
<feature type="transmembrane region" description="Helical" evidence="8">
    <location>
        <begin position="178"/>
        <end position="197"/>
    </location>
</feature>
<gene>
    <name evidence="9" type="ORF">ORQ98_26080</name>
</gene>
<comment type="caution">
    <text evidence="9">The sequence shown here is derived from an EMBL/GenBank/DDBJ whole genome shotgun (WGS) entry which is preliminary data.</text>
</comment>
<evidence type="ECO:0000256" key="4">
    <source>
        <dbReference type="ARBA" id="ARBA00022475"/>
    </source>
</evidence>
<feature type="transmembrane region" description="Helical" evidence="8">
    <location>
        <begin position="24"/>
        <end position="43"/>
    </location>
</feature>
<accession>A0ABT5UGD2</accession>
<keyword evidence="10" id="KW-1185">Reference proteome</keyword>
<dbReference type="EMBL" id="JAPMOU010000063">
    <property type="protein sequence ID" value="MDE1465439.1"/>
    <property type="molecule type" value="Genomic_DNA"/>
</dbReference>
<comment type="similarity">
    <text evidence="2">Belongs to the AzlC family.</text>
</comment>
<keyword evidence="4" id="KW-1003">Cell membrane</keyword>
<reference evidence="9 10" key="1">
    <citation type="submission" date="2022-11" db="EMBL/GenBank/DDBJ databases">
        <title>Spartinivicinus poritis sp. nov., isolated from scleractinian coral Porites lutea.</title>
        <authorList>
            <person name="Zhang G."/>
            <person name="Cai L."/>
            <person name="Wei Q."/>
        </authorList>
    </citation>
    <scope>NUCLEOTIDE SEQUENCE [LARGE SCALE GENOMIC DNA]</scope>
    <source>
        <strain evidence="9 10">A2-2</strain>
    </source>
</reference>
<dbReference type="Proteomes" id="UP001528823">
    <property type="component" value="Unassembled WGS sequence"/>
</dbReference>
<evidence type="ECO:0000256" key="3">
    <source>
        <dbReference type="ARBA" id="ARBA00022448"/>
    </source>
</evidence>
<feature type="transmembrane region" description="Helical" evidence="8">
    <location>
        <begin position="224"/>
        <end position="243"/>
    </location>
</feature>
<organism evidence="9 10">
    <name type="scientific">Spartinivicinus poritis</name>
    <dbReference type="NCBI Taxonomy" id="2994640"/>
    <lineage>
        <taxon>Bacteria</taxon>
        <taxon>Pseudomonadati</taxon>
        <taxon>Pseudomonadota</taxon>
        <taxon>Gammaproteobacteria</taxon>
        <taxon>Oceanospirillales</taxon>
        <taxon>Zooshikellaceae</taxon>
        <taxon>Spartinivicinus</taxon>
    </lineage>
</organism>
<dbReference type="Pfam" id="PF03591">
    <property type="entry name" value="AzlC"/>
    <property type="match status" value="1"/>
</dbReference>
<keyword evidence="6 8" id="KW-1133">Transmembrane helix</keyword>
<evidence type="ECO:0000256" key="2">
    <source>
        <dbReference type="ARBA" id="ARBA00010735"/>
    </source>
</evidence>
<evidence type="ECO:0000256" key="8">
    <source>
        <dbReference type="SAM" id="Phobius"/>
    </source>
</evidence>
<proteinExistence type="inferred from homology"/>
<dbReference type="RefSeq" id="WP_274691746.1">
    <property type="nucleotide sequence ID" value="NZ_JAPMOU010000063.1"/>
</dbReference>
<protein>
    <submittedName>
        <fullName evidence="9">AzlC family ABC transporter permease</fullName>
    </submittedName>
</protein>
<name>A0ABT5UGD2_9GAMM</name>
<keyword evidence="5 8" id="KW-0812">Transmembrane</keyword>
<feature type="transmembrane region" description="Helical" evidence="8">
    <location>
        <begin position="145"/>
        <end position="166"/>
    </location>
</feature>
<keyword evidence="3" id="KW-0813">Transport</keyword>
<sequence length="250" mass="27193">MQDVIFNKFNHPARLAFFAGARQTIPLLIGAIPFGIIYGTLAINQGLSPLAALAMSIFVYAGSSQFIAVGLLAAGTSIPIIILTTFIVNLRHMLYAVTLLPFVKSLPQKWRALLAFGLTDETFAVAAKRYFDDQKKNHSPVAGHWFYLGSMTAMYLNWALCTLIGITVGKALPDMQNWGLDFAMYVTFIGMVVPYLIKRPQWAAVVSAGLVAVVAHPLPHKAGLIIAALTGVIVGVLCERFICPKNKVTK</sequence>
<dbReference type="InterPro" id="IPR011606">
    <property type="entry name" value="Brnchd-chn_aa_trnsp_permease"/>
</dbReference>
<keyword evidence="7 8" id="KW-0472">Membrane</keyword>
<evidence type="ECO:0000256" key="6">
    <source>
        <dbReference type="ARBA" id="ARBA00022989"/>
    </source>
</evidence>
<dbReference type="PANTHER" id="PTHR34979:SF1">
    <property type="entry name" value="INNER MEMBRANE PROTEIN YGAZ"/>
    <property type="match status" value="1"/>
</dbReference>
<comment type="subcellular location">
    <subcellularLocation>
        <location evidence="1">Cell membrane</location>
        <topology evidence="1">Multi-pass membrane protein</topology>
    </subcellularLocation>
</comment>
<evidence type="ECO:0000256" key="1">
    <source>
        <dbReference type="ARBA" id="ARBA00004651"/>
    </source>
</evidence>
<evidence type="ECO:0000256" key="7">
    <source>
        <dbReference type="ARBA" id="ARBA00023136"/>
    </source>
</evidence>
<evidence type="ECO:0000313" key="9">
    <source>
        <dbReference type="EMBL" id="MDE1465439.1"/>
    </source>
</evidence>